<reference evidence="4" key="2">
    <citation type="submission" date="2022-01" db="EMBL/GenBank/DDBJ databases">
        <authorList>
            <person name="Yamashiro T."/>
            <person name="Shiraishi A."/>
            <person name="Satake H."/>
            <person name="Nakayama K."/>
        </authorList>
    </citation>
    <scope>NUCLEOTIDE SEQUENCE</scope>
</reference>
<gene>
    <name evidence="4" type="ORF">Tco_0726797</name>
</gene>
<organism evidence="4 5">
    <name type="scientific">Tanacetum coccineum</name>
    <dbReference type="NCBI Taxonomy" id="301880"/>
    <lineage>
        <taxon>Eukaryota</taxon>
        <taxon>Viridiplantae</taxon>
        <taxon>Streptophyta</taxon>
        <taxon>Embryophyta</taxon>
        <taxon>Tracheophyta</taxon>
        <taxon>Spermatophyta</taxon>
        <taxon>Magnoliopsida</taxon>
        <taxon>eudicotyledons</taxon>
        <taxon>Gunneridae</taxon>
        <taxon>Pentapetalae</taxon>
        <taxon>asterids</taxon>
        <taxon>campanulids</taxon>
        <taxon>Asterales</taxon>
        <taxon>Asteraceae</taxon>
        <taxon>Asteroideae</taxon>
        <taxon>Anthemideae</taxon>
        <taxon>Anthemidinae</taxon>
        <taxon>Tanacetum</taxon>
    </lineage>
</organism>
<reference evidence="4" key="1">
    <citation type="journal article" date="2022" name="Int. J. Mol. Sci.">
        <title>Draft Genome of Tanacetum Coccineum: Genomic Comparison of Closely Related Tanacetum-Family Plants.</title>
        <authorList>
            <person name="Yamashiro T."/>
            <person name="Shiraishi A."/>
            <person name="Nakayama K."/>
            <person name="Satake H."/>
        </authorList>
    </citation>
    <scope>NUCLEOTIDE SEQUENCE</scope>
</reference>
<feature type="region of interest" description="Disordered" evidence="1">
    <location>
        <begin position="400"/>
        <end position="419"/>
    </location>
</feature>
<accession>A0ABQ4YHM8</accession>
<dbReference type="EMBL" id="BQNB010010410">
    <property type="protein sequence ID" value="GJS76916.1"/>
    <property type="molecule type" value="Genomic_DNA"/>
</dbReference>
<keyword evidence="5" id="KW-1185">Reference proteome</keyword>
<keyword evidence="2" id="KW-0472">Membrane</keyword>
<dbReference type="Pfam" id="PF14111">
    <property type="entry name" value="DUF4283"/>
    <property type="match status" value="1"/>
</dbReference>
<keyword evidence="2" id="KW-1133">Transmembrane helix</keyword>
<comment type="caution">
    <text evidence="4">The sequence shown here is derived from an EMBL/GenBank/DDBJ whole genome shotgun (WGS) entry which is preliminary data.</text>
</comment>
<protein>
    <submittedName>
        <fullName evidence="4">Zinc finger, CCHC-type containing protein</fullName>
    </submittedName>
</protein>
<dbReference type="InterPro" id="IPR025558">
    <property type="entry name" value="DUF4283"/>
</dbReference>
<feature type="compositionally biased region" description="Basic and acidic residues" evidence="1">
    <location>
        <begin position="400"/>
        <end position="412"/>
    </location>
</feature>
<name>A0ABQ4YHM8_9ASTR</name>
<proteinExistence type="predicted"/>
<evidence type="ECO:0000313" key="4">
    <source>
        <dbReference type="EMBL" id="GJS76916.1"/>
    </source>
</evidence>
<feature type="domain" description="DUF4283" evidence="3">
    <location>
        <begin position="184"/>
        <end position="266"/>
    </location>
</feature>
<feature type="transmembrane region" description="Helical" evidence="2">
    <location>
        <begin position="28"/>
        <end position="47"/>
    </location>
</feature>
<evidence type="ECO:0000259" key="3">
    <source>
        <dbReference type="Pfam" id="PF14111"/>
    </source>
</evidence>
<evidence type="ECO:0000313" key="5">
    <source>
        <dbReference type="Proteomes" id="UP001151760"/>
    </source>
</evidence>
<sequence length="419" mass="46216">MSAKGEKIVGNSPVFIGLSGGASTYRRLLLVGLRAVVSAVLLLLVFIRSLCVGYGTGVFELERGAGGRGVKEKQHGLDNVTRTLHVGTGLVNESRNGENDVVNEHGNVVLESSSNVLKNSVVNENGVDNVNVISCTEVDSVMAGHDNLHDENARQTPSNFTANPNKGNRIDVDVPLEYIRVISERFVNTTYGFFLGKRVAYHVVANYVRNTWGKYRLVKSMLNSSTGLFLFQFSSMDGLDSMLESGLCFIHNNLLILKKWDPDVNLLKEDVVNVPLDSYTSDMCIQSWGRSSYARAMIELRADVELKDTIVDECSKNLGSNVAKKSKIPSQTPRGVPVSHKMGFKPVKQVYRPVSKKDNVNISGNKKKDVESTKEVNNLNPFEFEKLIIDGKVTLMDDEGKPLKKIDYSGDHDSEDEVA</sequence>
<evidence type="ECO:0000256" key="2">
    <source>
        <dbReference type="SAM" id="Phobius"/>
    </source>
</evidence>
<dbReference type="Proteomes" id="UP001151760">
    <property type="component" value="Unassembled WGS sequence"/>
</dbReference>
<evidence type="ECO:0000256" key="1">
    <source>
        <dbReference type="SAM" id="MobiDB-lite"/>
    </source>
</evidence>
<keyword evidence="2" id="KW-0812">Transmembrane</keyword>